<dbReference type="EMBL" id="JXXZ01000007">
    <property type="protein sequence ID" value="KJY99863.1"/>
    <property type="molecule type" value="Genomic_DNA"/>
</dbReference>
<dbReference type="OrthoDB" id="6317667at2"/>
<sequence>MPTHHLVPKCGWKEYSNNVNVSEFIYDELLPLVNSGKMDYENFIVGSGEFSDDSGFCSMEFVVPLYDEEIEELSKLQISYDSKNDNIFASLDTKLRNKFELIETL</sequence>
<dbReference type="GeneID" id="58228741"/>
<organism evidence="1 2">
    <name type="scientific">Pseudoalteromonas ruthenica</name>
    <dbReference type="NCBI Taxonomy" id="151081"/>
    <lineage>
        <taxon>Bacteria</taxon>
        <taxon>Pseudomonadati</taxon>
        <taxon>Pseudomonadota</taxon>
        <taxon>Gammaproteobacteria</taxon>
        <taxon>Alteromonadales</taxon>
        <taxon>Pseudoalteromonadaceae</taxon>
        <taxon>Pseudoalteromonas</taxon>
    </lineage>
</organism>
<dbReference type="PATRIC" id="fig|151081.8.peg.1076"/>
<comment type="caution">
    <text evidence="1">The sequence shown here is derived from an EMBL/GenBank/DDBJ whole genome shotgun (WGS) entry which is preliminary data.</text>
</comment>
<reference evidence="1 2" key="1">
    <citation type="journal article" date="2015" name="BMC Genomics">
        <title>Genome mining reveals unlocked bioactive potential of marine Gram-negative bacteria.</title>
        <authorList>
            <person name="Machado H."/>
            <person name="Sonnenschein E.C."/>
            <person name="Melchiorsen J."/>
            <person name="Gram L."/>
        </authorList>
    </citation>
    <scope>NUCLEOTIDE SEQUENCE [LARGE SCALE GENOMIC DNA]</scope>
    <source>
        <strain evidence="1 2">S3137</strain>
    </source>
</reference>
<evidence type="ECO:0000313" key="2">
    <source>
        <dbReference type="Proteomes" id="UP000033664"/>
    </source>
</evidence>
<dbReference type="Proteomes" id="UP000033664">
    <property type="component" value="Unassembled WGS sequence"/>
</dbReference>
<keyword evidence="2" id="KW-1185">Reference proteome</keyword>
<proteinExistence type="predicted"/>
<accession>A0A0F4PVF2</accession>
<dbReference type="RefSeq" id="WP_045978780.1">
    <property type="nucleotide sequence ID" value="NZ_JXXY01000004.1"/>
</dbReference>
<dbReference type="AlphaFoldDB" id="A0A0F4PVF2"/>
<evidence type="ECO:0000313" key="1">
    <source>
        <dbReference type="EMBL" id="KJY99863.1"/>
    </source>
</evidence>
<gene>
    <name evidence="1" type="ORF">TW72_09585</name>
</gene>
<name>A0A0F4PVF2_9GAMM</name>
<protein>
    <submittedName>
        <fullName evidence="1">Uncharacterized protein</fullName>
    </submittedName>
</protein>